<dbReference type="InterPro" id="IPR038770">
    <property type="entry name" value="Na+/solute_symporter_sf"/>
</dbReference>
<name>A0A835S8N7_VANPL</name>
<evidence type="ECO:0000256" key="6">
    <source>
        <dbReference type="ARBA" id="ARBA00022692"/>
    </source>
</evidence>
<feature type="transmembrane region" description="Helical" evidence="12">
    <location>
        <begin position="361"/>
        <end position="379"/>
    </location>
</feature>
<dbReference type="InterPro" id="IPR006153">
    <property type="entry name" value="Cation/H_exchanger_TM"/>
</dbReference>
<dbReference type="Proteomes" id="UP000636800">
    <property type="component" value="Chromosome 1"/>
</dbReference>
<dbReference type="Pfam" id="PF00999">
    <property type="entry name" value="Na_H_Exchanger"/>
    <property type="match status" value="1"/>
</dbReference>
<dbReference type="GO" id="GO:0006885">
    <property type="term" value="P:regulation of pH"/>
    <property type="evidence" value="ECO:0007669"/>
    <property type="project" value="TreeGrafter"/>
</dbReference>
<dbReference type="GO" id="GO:0009941">
    <property type="term" value="C:chloroplast envelope"/>
    <property type="evidence" value="ECO:0007669"/>
    <property type="project" value="UniProtKB-SubCell"/>
</dbReference>
<comment type="function">
    <text evidence="1">May function as sodium-coupled metabolite transporter across the chloroplast envelope.</text>
</comment>
<evidence type="ECO:0000256" key="4">
    <source>
        <dbReference type="ARBA" id="ARBA00022448"/>
    </source>
</evidence>
<keyword evidence="8 12" id="KW-1133">Transmembrane helix</keyword>
<keyword evidence="5" id="KW-0633">Potassium transport</keyword>
<keyword evidence="10 12" id="KW-0472">Membrane</keyword>
<organism evidence="15 16">
    <name type="scientific">Vanilla planifolia</name>
    <name type="common">Vanilla</name>
    <dbReference type="NCBI Taxonomy" id="51239"/>
    <lineage>
        <taxon>Eukaryota</taxon>
        <taxon>Viridiplantae</taxon>
        <taxon>Streptophyta</taxon>
        <taxon>Embryophyta</taxon>
        <taxon>Tracheophyta</taxon>
        <taxon>Spermatophyta</taxon>
        <taxon>Magnoliopsida</taxon>
        <taxon>Liliopsida</taxon>
        <taxon>Asparagales</taxon>
        <taxon>Orchidaceae</taxon>
        <taxon>Vanilloideae</taxon>
        <taxon>Vanilleae</taxon>
        <taxon>Vanilla</taxon>
    </lineage>
</organism>
<evidence type="ECO:0000256" key="3">
    <source>
        <dbReference type="ARBA" id="ARBA00004141"/>
    </source>
</evidence>
<comment type="similarity">
    <text evidence="11">Belongs to the monovalent cation:proton antiporter 2 (CPA2) transporter (TC 2.A.37) family. CHX (TC 2.A.37.4) subfamily.</text>
</comment>
<keyword evidence="7" id="KW-0630">Potassium</keyword>
<evidence type="ECO:0000313" key="16">
    <source>
        <dbReference type="Proteomes" id="UP000636800"/>
    </source>
</evidence>
<keyword evidence="16" id="KW-1185">Reference proteome</keyword>
<feature type="transmembrane region" description="Helical" evidence="12">
    <location>
        <begin position="385"/>
        <end position="403"/>
    </location>
</feature>
<keyword evidence="4" id="KW-0813">Transport</keyword>
<dbReference type="AlphaFoldDB" id="A0A835S8N7"/>
<evidence type="ECO:0000256" key="2">
    <source>
        <dbReference type="ARBA" id="ARBA00004119"/>
    </source>
</evidence>
<evidence type="ECO:0000256" key="10">
    <source>
        <dbReference type="ARBA" id="ARBA00023136"/>
    </source>
</evidence>
<comment type="caution">
    <text evidence="15">The sequence shown here is derived from an EMBL/GenBank/DDBJ whole genome shotgun (WGS) entry which is preliminary data.</text>
</comment>
<evidence type="ECO:0000256" key="12">
    <source>
        <dbReference type="SAM" id="Phobius"/>
    </source>
</evidence>
<feature type="transmembrane region" description="Helical" evidence="12">
    <location>
        <begin position="287"/>
        <end position="309"/>
    </location>
</feature>
<evidence type="ECO:0000259" key="13">
    <source>
        <dbReference type="Pfam" id="PF00999"/>
    </source>
</evidence>
<dbReference type="Gene3D" id="1.20.1530.20">
    <property type="match status" value="1"/>
</dbReference>
<keyword evidence="9" id="KW-0406">Ion transport</keyword>
<keyword evidence="6 12" id="KW-0812">Transmembrane</keyword>
<evidence type="ECO:0000259" key="14">
    <source>
        <dbReference type="Pfam" id="PF23256"/>
    </source>
</evidence>
<dbReference type="PANTHER" id="PTHR32468:SF164">
    <property type="entry name" value="OS05G0485000 PROTEIN"/>
    <property type="match status" value="1"/>
</dbReference>
<evidence type="ECO:0000313" key="15">
    <source>
        <dbReference type="EMBL" id="KAG0498902.1"/>
    </source>
</evidence>
<feature type="transmembrane region" description="Helical" evidence="12">
    <location>
        <begin position="48"/>
        <end position="69"/>
    </location>
</feature>
<feature type="transmembrane region" description="Helical" evidence="12">
    <location>
        <begin position="215"/>
        <end position="235"/>
    </location>
</feature>
<dbReference type="GO" id="GO:0016020">
    <property type="term" value="C:membrane"/>
    <property type="evidence" value="ECO:0007669"/>
    <property type="project" value="UniProtKB-SubCell"/>
</dbReference>
<sequence length="607" mass="67080">MSRRNKTVNDGSYDLPKKDFADSVTCFDGKDDRSWRVYSFGVFLENPLTFSLPIVMLQIILVTLTSRLLHCFLRPIQQPRIVCDIVAGILTGPEILGRLYPKYNDYLFPDKVILITRTLAAVGLMFYLFLIGVKMDPKEMLNSGRKGLLIGVVTTAIPLSLVGGSSFVFRFDIGTGIARGNFLIFIVASLSITAFPVLADILSELQLLNSELGRLAMSCAMFNDVVGWFFMALFTAMNQSQNGLDKALWSLASLFLMVLFVLFAFRPWMKWIVRRTPRDRRVSSMQLSAIVFSVIAMGLASDMVGASFVDGPLIMGLVVPDGPPLGSALVERIGHLANEVMLPLLFNVAGAIVKPSVVFRLRSWIVLIMLILLAYVSKLLDDDSYTLLLFSIVMVTGIATPLVKKLYKPVGRHQLVGRGGIQHLRPIAEMRILVCIYNEDAIPAIFGLLEASSPTAEAPLCVYVLHLVELSGRANSTLIAHKNKKGYINPTHMDRIHNAFINFEQDKRALVAVQPFTAVAPLKTMHQDICSLAGEKNAAIIIIPVPAKDAPFVDAHHAFRSNIPLILAQAPCSVGLLVHRGLTLPIQATPVCFRQHVGVLFWEVRRP</sequence>
<feature type="transmembrane region" description="Helical" evidence="12">
    <location>
        <begin position="112"/>
        <end position="135"/>
    </location>
</feature>
<dbReference type="GO" id="GO:0012505">
    <property type="term" value="C:endomembrane system"/>
    <property type="evidence" value="ECO:0007669"/>
    <property type="project" value="TreeGrafter"/>
</dbReference>
<evidence type="ECO:0000256" key="11">
    <source>
        <dbReference type="ARBA" id="ARBA00038341"/>
    </source>
</evidence>
<protein>
    <recommendedName>
        <fullName evidence="17">Cation/H+ exchanger domain-containing protein</fullName>
    </recommendedName>
</protein>
<gene>
    <name evidence="15" type="ORF">HPP92_003593</name>
</gene>
<feature type="domain" description="Cation/H+ exchanger transmembrane" evidence="13">
    <location>
        <begin position="61"/>
        <end position="379"/>
    </location>
</feature>
<evidence type="ECO:0000256" key="1">
    <source>
        <dbReference type="ARBA" id="ARBA00003198"/>
    </source>
</evidence>
<evidence type="ECO:0000256" key="5">
    <source>
        <dbReference type="ARBA" id="ARBA00022538"/>
    </source>
</evidence>
<feature type="transmembrane region" description="Helical" evidence="12">
    <location>
        <begin position="247"/>
        <end position="266"/>
    </location>
</feature>
<dbReference type="GO" id="GO:0006813">
    <property type="term" value="P:potassium ion transport"/>
    <property type="evidence" value="ECO:0007669"/>
    <property type="project" value="UniProtKB-KW"/>
</dbReference>
<feature type="transmembrane region" description="Helical" evidence="12">
    <location>
        <begin position="181"/>
        <end position="203"/>
    </location>
</feature>
<dbReference type="EMBL" id="JADCNL010000001">
    <property type="protein sequence ID" value="KAG0498902.1"/>
    <property type="molecule type" value="Genomic_DNA"/>
</dbReference>
<evidence type="ECO:0008006" key="17">
    <source>
        <dbReference type="Google" id="ProtNLM"/>
    </source>
</evidence>
<dbReference type="InterPro" id="IPR057291">
    <property type="entry name" value="CHX17_2nd"/>
</dbReference>
<dbReference type="InterPro" id="IPR050794">
    <property type="entry name" value="CPA2_transporter"/>
</dbReference>
<evidence type="ECO:0000256" key="8">
    <source>
        <dbReference type="ARBA" id="ARBA00022989"/>
    </source>
</evidence>
<dbReference type="PANTHER" id="PTHR32468">
    <property type="entry name" value="CATION/H + ANTIPORTER"/>
    <property type="match status" value="1"/>
</dbReference>
<feature type="domain" description="Cation/H(+) antiporter central" evidence="14">
    <location>
        <begin position="460"/>
        <end position="588"/>
    </location>
</feature>
<proteinExistence type="inferred from homology"/>
<dbReference type="GO" id="GO:1902600">
    <property type="term" value="P:proton transmembrane transport"/>
    <property type="evidence" value="ECO:0007669"/>
    <property type="project" value="InterPro"/>
</dbReference>
<evidence type="ECO:0000256" key="7">
    <source>
        <dbReference type="ARBA" id="ARBA00022958"/>
    </source>
</evidence>
<dbReference type="GO" id="GO:0015297">
    <property type="term" value="F:antiporter activity"/>
    <property type="evidence" value="ECO:0007669"/>
    <property type="project" value="InterPro"/>
</dbReference>
<reference evidence="15 16" key="1">
    <citation type="journal article" date="2020" name="Nat. Food">
        <title>A phased Vanilla planifolia genome enables genetic improvement of flavour and production.</title>
        <authorList>
            <person name="Hasing T."/>
            <person name="Tang H."/>
            <person name="Brym M."/>
            <person name="Khazi F."/>
            <person name="Huang T."/>
            <person name="Chambers A.H."/>
        </authorList>
    </citation>
    <scope>NUCLEOTIDE SEQUENCE [LARGE SCALE GENOMIC DNA]</scope>
    <source>
        <tissue evidence="15">Leaf</tissue>
    </source>
</reference>
<feature type="transmembrane region" description="Helical" evidence="12">
    <location>
        <begin position="147"/>
        <end position="169"/>
    </location>
</feature>
<dbReference type="OrthoDB" id="10039049at2759"/>
<dbReference type="Pfam" id="PF23256">
    <property type="entry name" value="CHX17_2nd"/>
    <property type="match status" value="1"/>
</dbReference>
<comment type="subcellular location">
    <subcellularLocation>
        <location evidence="3">Membrane</location>
        <topology evidence="3">Multi-pass membrane protein</topology>
    </subcellularLocation>
    <subcellularLocation>
        <location evidence="2">Plastid</location>
        <location evidence="2">Chloroplast envelope</location>
    </subcellularLocation>
</comment>
<accession>A0A835S8N7</accession>
<evidence type="ECO:0000256" key="9">
    <source>
        <dbReference type="ARBA" id="ARBA00023065"/>
    </source>
</evidence>